<accession>A0A1G8Z3Q9</accession>
<dbReference type="InterPro" id="IPR023614">
    <property type="entry name" value="Porin_dom_sf"/>
</dbReference>
<proteinExistence type="predicted"/>
<keyword evidence="2" id="KW-1185">Reference proteome</keyword>
<dbReference type="Proteomes" id="UP000198629">
    <property type="component" value="Unassembled WGS sequence"/>
</dbReference>
<evidence type="ECO:0000313" key="1">
    <source>
        <dbReference type="EMBL" id="SDK08880.1"/>
    </source>
</evidence>
<reference evidence="2" key="1">
    <citation type="submission" date="2016-10" db="EMBL/GenBank/DDBJ databases">
        <authorList>
            <person name="Varghese N."/>
            <person name="Submissions S."/>
        </authorList>
    </citation>
    <scope>NUCLEOTIDE SEQUENCE [LARGE SCALE GENOMIC DNA]</scope>
    <source>
        <strain evidence="2">CBMB127</strain>
    </source>
</reference>
<name>A0A1G8Z3Q9_9PROT</name>
<evidence type="ECO:0000313" key="2">
    <source>
        <dbReference type="Proteomes" id="UP000198629"/>
    </source>
</evidence>
<organism evidence="1 2">
    <name type="scientific">Methylophilus rhizosphaerae</name>
    <dbReference type="NCBI Taxonomy" id="492660"/>
    <lineage>
        <taxon>Bacteria</taxon>
        <taxon>Pseudomonadati</taxon>
        <taxon>Pseudomonadota</taxon>
        <taxon>Betaproteobacteria</taxon>
        <taxon>Nitrosomonadales</taxon>
        <taxon>Methylophilaceae</taxon>
        <taxon>Methylophilus</taxon>
    </lineage>
</organism>
<sequence>MPLKHNYQKLRFLAHQFLWGCCLLDMVSHQALADQADTLNFSASTTKLFDDNLFRRPDGEVSDQVTVNRLGINVDKAYSLQKFHANLNVTDNKYNKSDFLDFTAKQYSLGWDWAVTPNLTGTLETSRDERLNDFRFVTAPVKNVVTIKTHNFEADFSPHKIFHFLAGVTVIETENDNAFNFDQQEEISNRTRRLNLGGRYDFASSYLKAMYHKGHSEQANNIADPSRFARWIDKESNSDSYELVYETTSDKRLNYKAHLGYVNKETPVFTMRNYSGWVGDVSATYALTSKISLNGYAGRTLRSFIREDSSYAEIDSFKLGLRYEFSPKLAFMANTSYLTRNYLGRGPAGNGHRDDHEASALAGVYWSPRNFVNASLSVSKSRRNSTDNFFDYDDTSAFMTVGLLF</sequence>
<protein>
    <submittedName>
        <fullName evidence="1">Exopolysaccharide biosynthesis operon protein EpsL</fullName>
    </submittedName>
</protein>
<dbReference type="AlphaFoldDB" id="A0A1G8Z3Q9"/>
<gene>
    <name evidence="1" type="ORF">SAMN05192566_0035</name>
</gene>
<dbReference type="Pfam" id="PF10082">
    <property type="entry name" value="BBP2_2"/>
    <property type="match status" value="1"/>
</dbReference>
<dbReference type="SUPFAM" id="SSF56935">
    <property type="entry name" value="Porins"/>
    <property type="match status" value="1"/>
</dbReference>
<dbReference type="Gene3D" id="2.40.160.10">
    <property type="entry name" value="Porin"/>
    <property type="match status" value="1"/>
</dbReference>
<dbReference type="EMBL" id="FNFX01000001">
    <property type="protein sequence ID" value="SDK08880.1"/>
    <property type="molecule type" value="Genomic_DNA"/>
</dbReference>
<dbReference type="OrthoDB" id="7054961at2"/>
<dbReference type="InterPro" id="IPR018759">
    <property type="entry name" value="BBP2_2"/>
</dbReference>
<dbReference type="STRING" id="492660.SAMN05192566_0035"/>